<name>A0A2P2IZJ3_RHIMU</name>
<accession>A0A2P2IZJ3</accession>
<dbReference type="AlphaFoldDB" id="A0A2P2IZJ3"/>
<dbReference type="EMBL" id="GGEC01006153">
    <property type="protein sequence ID" value="MBW86636.1"/>
    <property type="molecule type" value="Transcribed_RNA"/>
</dbReference>
<protein>
    <submittedName>
        <fullName evidence="1">Uncharacterized protein</fullName>
    </submittedName>
</protein>
<proteinExistence type="predicted"/>
<organism evidence="1">
    <name type="scientific">Rhizophora mucronata</name>
    <name type="common">Asiatic mangrove</name>
    <dbReference type="NCBI Taxonomy" id="61149"/>
    <lineage>
        <taxon>Eukaryota</taxon>
        <taxon>Viridiplantae</taxon>
        <taxon>Streptophyta</taxon>
        <taxon>Embryophyta</taxon>
        <taxon>Tracheophyta</taxon>
        <taxon>Spermatophyta</taxon>
        <taxon>Magnoliopsida</taxon>
        <taxon>eudicotyledons</taxon>
        <taxon>Gunneridae</taxon>
        <taxon>Pentapetalae</taxon>
        <taxon>rosids</taxon>
        <taxon>fabids</taxon>
        <taxon>Malpighiales</taxon>
        <taxon>Rhizophoraceae</taxon>
        <taxon>Rhizophora</taxon>
    </lineage>
</organism>
<reference evidence="1" key="1">
    <citation type="submission" date="2018-02" db="EMBL/GenBank/DDBJ databases">
        <title>Rhizophora mucronata_Transcriptome.</title>
        <authorList>
            <person name="Meera S.P."/>
            <person name="Sreeshan A."/>
            <person name="Augustine A."/>
        </authorList>
    </citation>
    <scope>NUCLEOTIDE SEQUENCE</scope>
    <source>
        <tissue evidence="1">Leaf</tissue>
    </source>
</reference>
<evidence type="ECO:0000313" key="1">
    <source>
        <dbReference type="EMBL" id="MBW86636.1"/>
    </source>
</evidence>
<sequence>MLFEILTLELRYHLVSDVVDLL</sequence>